<dbReference type="InterPro" id="IPR005467">
    <property type="entry name" value="His_kinase_dom"/>
</dbReference>
<keyword evidence="2" id="KW-1133">Transmembrane helix</keyword>
<dbReference type="KEGG" id="mxa:MXAN_5082"/>
<proteinExistence type="predicted"/>
<dbReference type="PROSITE" id="PS50109">
    <property type="entry name" value="HIS_KIN"/>
    <property type="match status" value="1"/>
</dbReference>
<protein>
    <submittedName>
        <fullName evidence="4">Sensor histidine kinase</fullName>
    </submittedName>
</protein>
<feature type="transmembrane region" description="Helical" evidence="2">
    <location>
        <begin position="118"/>
        <end position="137"/>
    </location>
</feature>
<dbReference type="SMART" id="SM00387">
    <property type="entry name" value="HATPase_c"/>
    <property type="match status" value="1"/>
</dbReference>
<feature type="region of interest" description="Disordered" evidence="1">
    <location>
        <begin position="376"/>
        <end position="398"/>
    </location>
</feature>
<dbReference type="InterPro" id="IPR010559">
    <property type="entry name" value="Sig_transdc_His_kin_internal"/>
</dbReference>
<dbReference type="STRING" id="246197.MXAN_5082"/>
<dbReference type="EnsemblBacteria" id="ABF89189">
    <property type="protein sequence ID" value="ABF89189"/>
    <property type="gene ID" value="MXAN_5082"/>
</dbReference>
<dbReference type="PANTHER" id="PTHR34220:SF7">
    <property type="entry name" value="SENSOR HISTIDINE KINASE YPDA"/>
    <property type="match status" value="1"/>
</dbReference>
<evidence type="ECO:0000259" key="3">
    <source>
        <dbReference type="PROSITE" id="PS50109"/>
    </source>
</evidence>
<evidence type="ECO:0000313" key="5">
    <source>
        <dbReference type="Proteomes" id="UP000002402"/>
    </source>
</evidence>
<dbReference type="Pfam" id="PF02518">
    <property type="entry name" value="HATPase_c"/>
    <property type="match status" value="1"/>
</dbReference>
<keyword evidence="4" id="KW-0418">Kinase</keyword>
<evidence type="ECO:0000256" key="1">
    <source>
        <dbReference type="SAM" id="MobiDB-lite"/>
    </source>
</evidence>
<name>Q1D287_MYXXD</name>
<dbReference type="InterPro" id="IPR050640">
    <property type="entry name" value="Bact_2-comp_sensor_kinase"/>
</dbReference>
<dbReference type="GO" id="GO:0000155">
    <property type="term" value="F:phosphorelay sensor kinase activity"/>
    <property type="evidence" value="ECO:0007669"/>
    <property type="project" value="InterPro"/>
</dbReference>
<feature type="transmembrane region" description="Helical" evidence="2">
    <location>
        <begin position="49"/>
        <end position="72"/>
    </location>
</feature>
<keyword evidence="4" id="KW-0808">Transferase</keyword>
<feature type="region of interest" description="Disordered" evidence="1">
    <location>
        <begin position="1"/>
        <end position="25"/>
    </location>
</feature>
<dbReference type="InterPro" id="IPR036890">
    <property type="entry name" value="HATPase_C_sf"/>
</dbReference>
<dbReference type="Pfam" id="PF06580">
    <property type="entry name" value="His_kinase"/>
    <property type="match status" value="1"/>
</dbReference>
<evidence type="ECO:0000313" key="4">
    <source>
        <dbReference type="EMBL" id="ABF89189.1"/>
    </source>
</evidence>
<keyword evidence="2" id="KW-0812">Transmembrane</keyword>
<gene>
    <name evidence="4" type="ordered locus">MXAN_5082</name>
</gene>
<dbReference type="InterPro" id="IPR003594">
    <property type="entry name" value="HATPase_dom"/>
</dbReference>
<dbReference type="eggNOG" id="COG2972">
    <property type="taxonomic scope" value="Bacteria"/>
</dbReference>
<feature type="transmembrane region" description="Helical" evidence="2">
    <location>
        <begin position="84"/>
        <end position="106"/>
    </location>
</feature>
<dbReference type="GO" id="GO:0016020">
    <property type="term" value="C:membrane"/>
    <property type="evidence" value="ECO:0007669"/>
    <property type="project" value="InterPro"/>
</dbReference>
<dbReference type="PANTHER" id="PTHR34220">
    <property type="entry name" value="SENSOR HISTIDINE KINASE YPDA"/>
    <property type="match status" value="1"/>
</dbReference>
<dbReference type="HOGENOM" id="CLU_020473_1_1_7"/>
<dbReference type="SUPFAM" id="SSF55874">
    <property type="entry name" value="ATPase domain of HSP90 chaperone/DNA topoisomerase II/histidine kinase"/>
    <property type="match status" value="1"/>
</dbReference>
<keyword evidence="5" id="KW-1185">Reference proteome</keyword>
<reference evidence="4 5" key="1">
    <citation type="journal article" date="2006" name="Proc. Natl. Acad. Sci. U.S.A.">
        <title>Evolution of sensory complexity recorded in a myxobacterial genome.</title>
        <authorList>
            <person name="Goldman B.S."/>
            <person name="Nierman W.C."/>
            <person name="Kaiser D."/>
            <person name="Slater S.C."/>
            <person name="Durkin A.S."/>
            <person name="Eisen J.A."/>
            <person name="Ronning C.M."/>
            <person name="Barbazuk W.B."/>
            <person name="Blanchard M."/>
            <person name="Field C."/>
            <person name="Halling C."/>
            <person name="Hinkle G."/>
            <person name="Iartchuk O."/>
            <person name="Kim H.S."/>
            <person name="Mackenzie C."/>
            <person name="Madupu R."/>
            <person name="Miller N."/>
            <person name="Shvartsbeyn A."/>
            <person name="Sullivan S.A."/>
            <person name="Vaudin M."/>
            <person name="Wiegand R."/>
            <person name="Kaplan H.B."/>
        </authorList>
    </citation>
    <scope>NUCLEOTIDE SEQUENCE [LARGE SCALE GENOMIC DNA]</scope>
    <source>
        <strain evidence="5">DK1622</strain>
    </source>
</reference>
<feature type="domain" description="Histidine kinase" evidence="3">
    <location>
        <begin position="303"/>
        <end position="396"/>
    </location>
</feature>
<dbReference type="Gene3D" id="3.30.565.10">
    <property type="entry name" value="Histidine kinase-like ATPase, C-terminal domain"/>
    <property type="match status" value="1"/>
</dbReference>
<dbReference type="Proteomes" id="UP000002402">
    <property type="component" value="Chromosome"/>
</dbReference>
<keyword evidence="2" id="KW-0472">Membrane</keyword>
<dbReference type="AlphaFoldDB" id="Q1D287"/>
<organism evidence="4 5">
    <name type="scientific">Myxococcus xanthus (strain DK1622)</name>
    <dbReference type="NCBI Taxonomy" id="246197"/>
    <lineage>
        <taxon>Bacteria</taxon>
        <taxon>Pseudomonadati</taxon>
        <taxon>Myxococcota</taxon>
        <taxon>Myxococcia</taxon>
        <taxon>Myxococcales</taxon>
        <taxon>Cystobacterineae</taxon>
        <taxon>Myxococcaceae</taxon>
        <taxon>Myxococcus</taxon>
    </lineage>
</organism>
<evidence type="ECO:0000256" key="2">
    <source>
        <dbReference type="SAM" id="Phobius"/>
    </source>
</evidence>
<sequence>MLRDAGSLETGRAHPRRRPSAYCLTTPMTPSPPQAGFDWKWPRIRAKPALALFGFCLLIGLWMGLTLWLTILGDGGTLPGSRPFLWEITGALGIWAVLPILYTAVVNAPSPRVGWGRFLGIHAVAFVLFTGLHTALMVGTRQLLYALLGWGTYDYGALAFRIPMEAQKDLISYTVTATLWSFLQTWKERQARALREAALEAELRAAQLQSLTGQLHPHFLFNALNTVSAVMYEDLARTDRLLSDLGGLLRASMERREATWTLAEERTQAARFVALLAARFGERVTVCWDVAPGLDGAQVPCFALQALVENAVKHNQDRTEPLEVRIQAREDGNGWRLEVEDTGRGFGVASPASGPGVGLSHLERILTLLHGGRARLERSHGPEGGARVSLWLPRETAA</sequence>
<accession>Q1D287</accession>
<dbReference type="EMBL" id="CP000113">
    <property type="protein sequence ID" value="ABF89189.1"/>
    <property type="molecule type" value="Genomic_DNA"/>
</dbReference>